<feature type="transmembrane region" description="Helical" evidence="10">
    <location>
        <begin position="212"/>
        <end position="234"/>
    </location>
</feature>
<protein>
    <recommendedName>
        <fullName evidence="3 9">Flagellar biosynthetic protein FliR</fullName>
    </recommendedName>
</protein>
<keyword evidence="8 10" id="KW-0975">Bacterial flagellum</keyword>
<dbReference type="GO" id="GO:0009425">
    <property type="term" value="C:bacterial-type flagellum basal body"/>
    <property type="evidence" value="ECO:0007669"/>
    <property type="project" value="UniProtKB-SubCell"/>
</dbReference>
<evidence type="ECO:0000256" key="7">
    <source>
        <dbReference type="ARBA" id="ARBA00023136"/>
    </source>
</evidence>
<dbReference type="PANTHER" id="PTHR30065:SF1">
    <property type="entry name" value="SURFACE PRESENTATION OF ANTIGENS PROTEIN SPAR"/>
    <property type="match status" value="1"/>
</dbReference>
<keyword evidence="11" id="KW-0969">Cilium</keyword>
<feature type="transmembrane region" description="Helical" evidence="10">
    <location>
        <begin position="12"/>
        <end position="31"/>
    </location>
</feature>
<dbReference type="RefSeq" id="WP_108142037.1">
    <property type="nucleotide sequence ID" value="NZ_QAXS01000036.1"/>
</dbReference>
<organism evidence="11 12">
    <name type="scientific">Halanaerobium saccharolyticum</name>
    <dbReference type="NCBI Taxonomy" id="43595"/>
    <lineage>
        <taxon>Bacteria</taxon>
        <taxon>Bacillati</taxon>
        <taxon>Bacillota</taxon>
        <taxon>Clostridia</taxon>
        <taxon>Halanaerobiales</taxon>
        <taxon>Halanaerobiaceae</taxon>
        <taxon>Halanaerobium</taxon>
    </lineage>
</organism>
<keyword evidence="5 10" id="KW-0812">Transmembrane</keyword>
<evidence type="ECO:0000256" key="5">
    <source>
        <dbReference type="ARBA" id="ARBA00022692"/>
    </source>
</evidence>
<evidence type="ECO:0000256" key="9">
    <source>
        <dbReference type="NCBIfam" id="TIGR01400"/>
    </source>
</evidence>
<keyword evidence="6 10" id="KW-1133">Transmembrane helix</keyword>
<dbReference type="NCBIfam" id="TIGR01400">
    <property type="entry name" value="fliR"/>
    <property type="match status" value="1"/>
</dbReference>
<gene>
    <name evidence="11" type="ORF">C8C76_13617</name>
</gene>
<keyword evidence="11" id="KW-0966">Cell projection</keyword>
<keyword evidence="11" id="KW-0282">Flagellum</keyword>
<comment type="similarity">
    <text evidence="2 10">Belongs to the FliR/MopE/SpaR family.</text>
</comment>
<dbReference type="GO" id="GO:0005886">
    <property type="term" value="C:plasma membrane"/>
    <property type="evidence" value="ECO:0007669"/>
    <property type="project" value="UniProtKB-SubCell"/>
</dbReference>
<accession>A0A2T5RGK7</accession>
<reference evidence="11 12" key="1">
    <citation type="submission" date="2018-04" db="EMBL/GenBank/DDBJ databases">
        <title>Subsurface microbial communities from deep shales in Ohio and West Virginia, USA.</title>
        <authorList>
            <person name="Wrighton K."/>
        </authorList>
    </citation>
    <scope>NUCLEOTIDE SEQUENCE [LARGE SCALE GENOMIC DNA]</scope>
    <source>
        <strain evidence="11 12">WC1</strain>
    </source>
</reference>
<keyword evidence="7 10" id="KW-0472">Membrane</keyword>
<feature type="transmembrane region" description="Helical" evidence="10">
    <location>
        <begin position="83"/>
        <end position="103"/>
    </location>
</feature>
<keyword evidence="4 10" id="KW-1003">Cell membrane</keyword>
<comment type="subcellular location">
    <subcellularLocation>
        <location evidence="10">Cell membrane</location>
        <topology evidence="10">Multi-pass membrane protein</topology>
    </subcellularLocation>
    <subcellularLocation>
        <location evidence="10">Bacterial flagellum basal body</location>
    </subcellularLocation>
</comment>
<comment type="caution">
    <text evidence="11">The sequence shown here is derived from an EMBL/GenBank/DDBJ whole genome shotgun (WGS) entry which is preliminary data.</text>
</comment>
<sequence length="261" mass="29320">MLEELMINEHIYLFFLILSRYLGMMLLTPVFSSQVILYQVKILIGLALTVLTFPVVAAGYPLVNPDSNLLVIVEIMSEFSIGLFMGFAVFLVFSAIQLAGQIIDMRMGFRIANVVDPFSGVDSPVIGQLKNIFVTLIFLALNGHLLLIRHLYQSFEIIPPGRVNFSSELWQYFFRRSADMFVLAVKIALPIAGAIFFIDIILAFLARSVPQMNLFIVGLPIKIMAGLILLFVLMPVLNSYYAEVIMEVIHEIPALFRLIAP</sequence>
<name>A0A2T5RGK7_9FIRM</name>
<evidence type="ECO:0000256" key="10">
    <source>
        <dbReference type="RuleBase" id="RU362071"/>
    </source>
</evidence>
<dbReference type="AlphaFoldDB" id="A0A2T5RGK7"/>
<evidence type="ECO:0000256" key="1">
    <source>
        <dbReference type="ARBA" id="ARBA00002578"/>
    </source>
</evidence>
<dbReference type="Proteomes" id="UP000244089">
    <property type="component" value="Unassembled WGS sequence"/>
</dbReference>
<evidence type="ECO:0000256" key="4">
    <source>
        <dbReference type="ARBA" id="ARBA00022475"/>
    </source>
</evidence>
<dbReference type="OrthoDB" id="9807748at2"/>
<evidence type="ECO:0000256" key="8">
    <source>
        <dbReference type="ARBA" id="ARBA00023143"/>
    </source>
</evidence>
<dbReference type="GO" id="GO:0006605">
    <property type="term" value="P:protein targeting"/>
    <property type="evidence" value="ECO:0007669"/>
    <property type="project" value="UniProtKB-UniRule"/>
</dbReference>
<evidence type="ECO:0000313" key="12">
    <source>
        <dbReference type="Proteomes" id="UP000244089"/>
    </source>
</evidence>
<comment type="function">
    <text evidence="1 10">Role in flagellar biosynthesis.</text>
</comment>
<evidence type="ECO:0000256" key="3">
    <source>
        <dbReference type="ARBA" id="ARBA00021717"/>
    </source>
</evidence>
<proteinExistence type="inferred from homology"/>
<feature type="transmembrane region" description="Helical" evidence="10">
    <location>
        <begin position="180"/>
        <end position="205"/>
    </location>
</feature>
<feature type="transmembrane region" description="Helical" evidence="10">
    <location>
        <begin position="43"/>
        <end position="63"/>
    </location>
</feature>
<dbReference type="InterPro" id="IPR006303">
    <property type="entry name" value="FliR"/>
</dbReference>
<dbReference type="PANTHER" id="PTHR30065">
    <property type="entry name" value="FLAGELLAR BIOSYNTHETIC PROTEIN FLIR"/>
    <property type="match status" value="1"/>
</dbReference>
<evidence type="ECO:0000313" key="11">
    <source>
        <dbReference type="EMBL" id="PTV93811.1"/>
    </source>
</evidence>
<evidence type="ECO:0000256" key="2">
    <source>
        <dbReference type="ARBA" id="ARBA00009772"/>
    </source>
</evidence>
<dbReference type="GO" id="GO:0044780">
    <property type="term" value="P:bacterial-type flagellum assembly"/>
    <property type="evidence" value="ECO:0007669"/>
    <property type="project" value="UniProtKB-UniRule"/>
</dbReference>
<dbReference type="EMBL" id="QAXS01000036">
    <property type="protein sequence ID" value="PTV93811.1"/>
    <property type="molecule type" value="Genomic_DNA"/>
</dbReference>
<evidence type="ECO:0000256" key="6">
    <source>
        <dbReference type="ARBA" id="ARBA00022989"/>
    </source>
</evidence>
<dbReference type="PRINTS" id="PR00953">
    <property type="entry name" value="TYPE3IMRPROT"/>
</dbReference>
<dbReference type="Pfam" id="PF01311">
    <property type="entry name" value="Bac_export_1"/>
    <property type="match status" value="1"/>
</dbReference>
<feature type="transmembrane region" description="Helical" evidence="10">
    <location>
        <begin position="132"/>
        <end position="152"/>
    </location>
</feature>
<dbReference type="InterPro" id="IPR002010">
    <property type="entry name" value="T3SS_IM_R"/>
</dbReference>